<sequence length="465" mass="51268">MHIEFAKDPDVTKQYSGGRAEGFANTAARHKASTDFASVTKLFGGLEGAGKKELTLPKDVQTALGALATFAAAMEWTGGVDALKVKARRAKDLLAKPLALMKKNLNKETAKALKEHVENAKEKMEELEEDINGKEMEEKPLDDLLTVRLPRRKEEWRANKTKLGMPKGTDALFKNVEKKLREVTRQMSFDPGLGRLLSFSSDMIGSIQREMPKMNLMKKMLDSMPMDALVMLDAKVPSMNILVPFKAMPINSPLALQAVDLTASLSPPTWMPSLMVDLASTGAGAAAMVKGMLAHVTDPFVKLITSNGVATHVAVFTAKFSVMATWAMMANANPAYFMLNSIRKAYKTSKMTYKLVNKGIQLYRKANRMLMMRRLKQRLTKRCKARAAKAAKELKILTKASKKLSESIEQDRRSVRVFVQTTLKGLGSLTGSKAAKKAAGKQRETQHGFSGKIVLPDVLERAMGF</sequence>
<gene>
    <name evidence="2" type="ORF">HERI1096_LOCUS2752</name>
</gene>
<evidence type="ECO:0000313" key="2">
    <source>
        <dbReference type="EMBL" id="CAE0101901.1"/>
    </source>
</evidence>
<evidence type="ECO:0000256" key="1">
    <source>
        <dbReference type="SAM" id="Coils"/>
    </source>
</evidence>
<reference evidence="2" key="1">
    <citation type="submission" date="2021-01" db="EMBL/GenBank/DDBJ databases">
        <authorList>
            <person name="Corre E."/>
            <person name="Pelletier E."/>
            <person name="Niang G."/>
            <person name="Scheremetjew M."/>
            <person name="Finn R."/>
            <person name="Kale V."/>
            <person name="Holt S."/>
            <person name="Cochrane G."/>
            <person name="Meng A."/>
            <person name="Brown T."/>
            <person name="Cohen L."/>
        </authorList>
    </citation>
    <scope>NUCLEOTIDE SEQUENCE</scope>
    <source>
        <strain evidence="2">CCMP281</strain>
    </source>
</reference>
<proteinExistence type="predicted"/>
<protein>
    <submittedName>
        <fullName evidence="2">Uncharacterized protein</fullName>
    </submittedName>
</protein>
<dbReference type="AlphaFoldDB" id="A0A7S3AEC3"/>
<keyword evidence="1" id="KW-0175">Coiled coil</keyword>
<accession>A0A7S3AEC3</accession>
<organism evidence="2">
    <name type="scientific">Haptolina ericina</name>
    <dbReference type="NCBI Taxonomy" id="156174"/>
    <lineage>
        <taxon>Eukaryota</taxon>
        <taxon>Haptista</taxon>
        <taxon>Haptophyta</taxon>
        <taxon>Prymnesiophyceae</taxon>
        <taxon>Prymnesiales</taxon>
        <taxon>Prymnesiaceae</taxon>
        <taxon>Haptolina</taxon>
    </lineage>
</organism>
<name>A0A7S3AEC3_9EUKA</name>
<dbReference type="EMBL" id="HBHX01005095">
    <property type="protein sequence ID" value="CAE0101901.1"/>
    <property type="molecule type" value="Transcribed_RNA"/>
</dbReference>
<feature type="coiled-coil region" evidence="1">
    <location>
        <begin position="103"/>
        <end position="137"/>
    </location>
</feature>